<protein>
    <recommendedName>
        <fullName evidence="6">Secreted protein</fullName>
    </recommendedName>
</protein>
<evidence type="ECO:0000313" key="5">
    <source>
        <dbReference type="Proteomes" id="UP001156856"/>
    </source>
</evidence>
<reference evidence="2 4" key="3">
    <citation type="submission" date="2019-07" db="EMBL/GenBank/DDBJ databases">
        <title>Whole genome shotgun sequence of Methylobacterium oxalidis NBRC 107715.</title>
        <authorList>
            <person name="Hosoyama A."/>
            <person name="Uohara A."/>
            <person name="Ohji S."/>
            <person name="Ichikawa N."/>
        </authorList>
    </citation>
    <scope>NUCLEOTIDE SEQUENCE [LARGE SCALE GENOMIC DNA]</scope>
    <source>
        <strain evidence="2 4">NBRC 107715</strain>
    </source>
</reference>
<dbReference type="Proteomes" id="UP001156856">
    <property type="component" value="Unassembled WGS sequence"/>
</dbReference>
<dbReference type="EMBL" id="BSPK01000111">
    <property type="protein sequence ID" value="GLS67089.1"/>
    <property type="molecule type" value="Genomic_DNA"/>
</dbReference>
<gene>
    <name evidence="3" type="ORF">GCM10007888_54720</name>
    <name evidence="2" type="ORF">MOX02_48230</name>
</gene>
<evidence type="ECO:0000313" key="2">
    <source>
        <dbReference type="EMBL" id="GEP06785.1"/>
    </source>
</evidence>
<comment type="caution">
    <text evidence="2">The sequence shown here is derived from an EMBL/GenBank/DDBJ whole genome shotgun (WGS) entry which is preliminary data.</text>
</comment>
<name>A0A512JA26_9HYPH</name>
<accession>A0A512JA26</accession>
<evidence type="ECO:0000313" key="4">
    <source>
        <dbReference type="Proteomes" id="UP000321960"/>
    </source>
</evidence>
<feature type="signal peptide" evidence="1">
    <location>
        <begin position="1"/>
        <end position="24"/>
    </location>
</feature>
<dbReference type="AlphaFoldDB" id="A0A512JA26"/>
<sequence>MLARVACSFMAILHASASCIPAQAAPYFVWYLPSPTPFYPLLVINPDNKPYYRCTLQLFRTYTKRDGSQGFDTRNYYFSAPPNAPVSPGIWNSQEHGGNTITSTNVYCSS</sequence>
<reference evidence="5" key="2">
    <citation type="journal article" date="2019" name="Int. J. Syst. Evol. Microbiol.">
        <title>The Global Catalogue of Microorganisms (GCM) 10K type strain sequencing project: providing services to taxonomists for standard genome sequencing and annotation.</title>
        <authorList>
            <consortium name="The Broad Institute Genomics Platform"/>
            <consortium name="The Broad Institute Genome Sequencing Center for Infectious Disease"/>
            <person name="Wu L."/>
            <person name="Ma J."/>
        </authorList>
    </citation>
    <scope>NUCLEOTIDE SEQUENCE [LARGE SCALE GENOMIC DNA]</scope>
    <source>
        <strain evidence="5">NBRC 107715</strain>
    </source>
</reference>
<reference evidence="3" key="1">
    <citation type="journal article" date="2014" name="Int. J. Syst. Evol. Microbiol.">
        <title>Complete genome of a new Firmicutes species belonging to the dominant human colonic microbiota ('Ruminococcus bicirculans') reveals two chromosomes and a selective capacity to utilize plant glucans.</title>
        <authorList>
            <consortium name="NISC Comparative Sequencing Program"/>
            <person name="Wegmann U."/>
            <person name="Louis P."/>
            <person name="Goesmann A."/>
            <person name="Henrissat B."/>
            <person name="Duncan S.H."/>
            <person name="Flint H.J."/>
        </authorList>
    </citation>
    <scope>NUCLEOTIDE SEQUENCE</scope>
    <source>
        <strain evidence="3">NBRC 107715</strain>
    </source>
</reference>
<keyword evidence="5" id="KW-1185">Reference proteome</keyword>
<proteinExistence type="predicted"/>
<organism evidence="2 4">
    <name type="scientific">Methylobacterium oxalidis</name>
    <dbReference type="NCBI Taxonomy" id="944322"/>
    <lineage>
        <taxon>Bacteria</taxon>
        <taxon>Pseudomonadati</taxon>
        <taxon>Pseudomonadota</taxon>
        <taxon>Alphaproteobacteria</taxon>
        <taxon>Hyphomicrobiales</taxon>
        <taxon>Methylobacteriaceae</taxon>
        <taxon>Methylobacterium</taxon>
    </lineage>
</organism>
<keyword evidence="1" id="KW-0732">Signal</keyword>
<feature type="chain" id="PRO_5021963819" description="Secreted protein" evidence="1">
    <location>
        <begin position="25"/>
        <end position="110"/>
    </location>
</feature>
<dbReference type="Proteomes" id="UP000321960">
    <property type="component" value="Unassembled WGS sequence"/>
</dbReference>
<dbReference type="PROSITE" id="PS51257">
    <property type="entry name" value="PROKAR_LIPOPROTEIN"/>
    <property type="match status" value="1"/>
</dbReference>
<dbReference type="EMBL" id="BJZU01000122">
    <property type="protein sequence ID" value="GEP06785.1"/>
    <property type="molecule type" value="Genomic_DNA"/>
</dbReference>
<evidence type="ECO:0000256" key="1">
    <source>
        <dbReference type="SAM" id="SignalP"/>
    </source>
</evidence>
<reference evidence="3" key="4">
    <citation type="submission" date="2023-01" db="EMBL/GenBank/DDBJ databases">
        <title>Draft genome sequence of Methylobacterium oxalidis strain NBRC 107715.</title>
        <authorList>
            <person name="Sun Q."/>
            <person name="Mori K."/>
        </authorList>
    </citation>
    <scope>NUCLEOTIDE SEQUENCE</scope>
    <source>
        <strain evidence="3">NBRC 107715</strain>
    </source>
</reference>
<evidence type="ECO:0000313" key="3">
    <source>
        <dbReference type="EMBL" id="GLS67089.1"/>
    </source>
</evidence>
<evidence type="ECO:0008006" key="6">
    <source>
        <dbReference type="Google" id="ProtNLM"/>
    </source>
</evidence>